<dbReference type="KEGG" id="dmm:dnm_020500"/>
<proteinExistence type="predicted"/>
<sequence>MPCLLPTRSPGTHNDLFSISQSAAFLRLPSFLSAISEISLTLTGREAEYFGRSCKARPAKFFLEIRDIRYCLM</sequence>
<accession>A0A975BIA9</accession>
<keyword evidence="2" id="KW-1185">Reference proteome</keyword>
<dbReference type="Proteomes" id="UP000663722">
    <property type="component" value="Chromosome"/>
</dbReference>
<evidence type="ECO:0000313" key="1">
    <source>
        <dbReference type="EMBL" id="QTA86032.1"/>
    </source>
</evidence>
<gene>
    <name evidence="1" type="ORF">dnm_020500</name>
</gene>
<organism evidence="1 2">
    <name type="scientific">Desulfonema magnum</name>
    <dbReference type="NCBI Taxonomy" id="45655"/>
    <lineage>
        <taxon>Bacteria</taxon>
        <taxon>Pseudomonadati</taxon>
        <taxon>Thermodesulfobacteriota</taxon>
        <taxon>Desulfobacteria</taxon>
        <taxon>Desulfobacterales</taxon>
        <taxon>Desulfococcaceae</taxon>
        <taxon>Desulfonema</taxon>
    </lineage>
</organism>
<evidence type="ECO:0000313" key="2">
    <source>
        <dbReference type="Proteomes" id="UP000663722"/>
    </source>
</evidence>
<protein>
    <submittedName>
        <fullName evidence="1">Uncharacterized protein</fullName>
    </submittedName>
</protein>
<name>A0A975BIA9_9BACT</name>
<dbReference type="EMBL" id="CP061800">
    <property type="protein sequence ID" value="QTA86032.1"/>
    <property type="molecule type" value="Genomic_DNA"/>
</dbReference>
<reference evidence="1" key="1">
    <citation type="journal article" date="2021" name="Microb. Physiol.">
        <title>Proteogenomic Insights into the Physiology of Marine, Sulfate-Reducing, Filamentous Desulfonema limicola and Desulfonema magnum.</title>
        <authorList>
            <person name="Schnaars V."/>
            <person name="Wohlbrand L."/>
            <person name="Scheve S."/>
            <person name="Hinrichs C."/>
            <person name="Reinhardt R."/>
            <person name="Rabus R."/>
        </authorList>
    </citation>
    <scope>NUCLEOTIDE SEQUENCE</scope>
    <source>
        <strain evidence="1">4be13</strain>
    </source>
</reference>
<dbReference type="AlphaFoldDB" id="A0A975BIA9"/>